<dbReference type="Pfam" id="PF01170">
    <property type="entry name" value="UPF0020"/>
    <property type="match status" value="1"/>
</dbReference>
<dbReference type="EMBL" id="CP018866">
    <property type="protein sequence ID" value="AST94229.1"/>
    <property type="molecule type" value="Genomic_DNA"/>
</dbReference>
<dbReference type="GO" id="GO:0016423">
    <property type="term" value="F:tRNA (guanine) methyltransferase activity"/>
    <property type="evidence" value="ECO:0007669"/>
    <property type="project" value="TreeGrafter"/>
</dbReference>
<dbReference type="GO" id="GO:0030488">
    <property type="term" value="P:tRNA methylation"/>
    <property type="evidence" value="ECO:0007669"/>
    <property type="project" value="TreeGrafter"/>
</dbReference>
<dbReference type="AlphaFoldDB" id="A0A223KXP7"/>
<gene>
    <name evidence="2" type="ORF">BC6307_05420</name>
</gene>
<protein>
    <submittedName>
        <fullName evidence="2">RNA methyltransferase</fullName>
    </submittedName>
</protein>
<dbReference type="KEGG" id="bcoh:BC6307_05420"/>
<keyword evidence="3" id="KW-1185">Reference proteome</keyword>
<evidence type="ECO:0000259" key="1">
    <source>
        <dbReference type="Pfam" id="PF01170"/>
    </source>
</evidence>
<sequence>MIPKSFIYNYTCEPDEAALCDLEKRSIFHIHSEERCFESFIDFEPSRSPFIRDKIGVILRGKTIDDLIEKIKKLPEAKASFKLVYVHNVDQIEAEKFGFNKRRQIEREVGVQIPGEPELVDPDLLYGLIKLKEEWIFGLYSKSEAVWLQHQRKPNSYSVALNTRVARSVVNIAVPMADTNGIKVIDPCCGIGTVLVEALSMNIDIVGSDINYLILPGVRENLSHFGYEGEVSHRDIRDVNEKYDVAIIDLPYNLCSVITPQEQLEMLQSTYNFADKLVILTVEPIDPILAEAGFTIVDRGDVRKGTFRREVIVCKKVA</sequence>
<feature type="domain" description="Ribosomal RNA large subunit methyltransferase K/L-like methyltransferase" evidence="1">
    <location>
        <begin position="154"/>
        <end position="253"/>
    </location>
</feature>
<dbReference type="PANTHER" id="PTHR14911">
    <property type="entry name" value="THUMP DOMAIN-CONTAINING"/>
    <property type="match status" value="1"/>
</dbReference>
<dbReference type="SUPFAM" id="SSF53335">
    <property type="entry name" value="S-adenosyl-L-methionine-dependent methyltransferases"/>
    <property type="match status" value="1"/>
</dbReference>
<organism evidence="2 3">
    <name type="scientific">Sutcliffiella cohnii</name>
    <dbReference type="NCBI Taxonomy" id="33932"/>
    <lineage>
        <taxon>Bacteria</taxon>
        <taxon>Bacillati</taxon>
        <taxon>Bacillota</taxon>
        <taxon>Bacilli</taxon>
        <taxon>Bacillales</taxon>
        <taxon>Bacillaceae</taxon>
        <taxon>Sutcliffiella</taxon>
    </lineage>
</organism>
<dbReference type="InterPro" id="IPR000241">
    <property type="entry name" value="RlmKL-like_Mtase"/>
</dbReference>
<dbReference type="PANTHER" id="PTHR14911:SF13">
    <property type="entry name" value="TRNA (GUANINE(6)-N2)-METHYLTRANSFERASE THUMP3"/>
    <property type="match status" value="1"/>
</dbReference>
<accession>A0A223KXP7</accession>
<keyword evidence="2" id="KW-0808">Transferase</keyword>
<reference evidence="2 3" key="1">
    <citation type="submission" date="2016-12" db="EMBL/GenBank/DDBJ databases">
        <title>The whole genome sequencing and assembly of Bacillus cohnii DSM 6307T strain.</title>
        <authorList>
            <person name="Lee Y.-J."/>
            <person name="Yi H."/>
            <person name="Bahn Y.-S."/>
            <person name="Kim J.F."/>
            <person name="Lee D.-W."/>
        </authorList>
    </citation>
    <scope>NUCLEOTIDE SEQUENCE [LARGE SCALE GENOMIC DNA]</scope>
    <source>
        <strain evidence="2 3">DSM 6307</strain>
    </source>
</reference>
<dbReference type="InterPro" id="IPR029063">
    <property type="entry name" value="SAM-dependent_MTases_sf"/>
</dbReference>
<evidence type="ECO:0000313" key="2">
    <source>
        <dbReference type="EMBL" id="AST94229.1"/>
    </source>
</evidence>
<dbReference type="Gene3D" id="3.40.50.150">
    <property type="entry name" value="Vaccinia Virus protein VP39"/>
    <property type="match status" value="1"/>
</dbReference>
<keyword evidence="2" id="KW-0489">Methyltransferase</keyword>
<proteinExistence type="predicted"/>
<evidence type="ECO:0000313" key="3">
    <source>
        <dbReference type="Proteomes" id="UP000215224"/>
    </source>
</evidence>
<name>A0A223KXP7_9BACI</name>
<dbReference type="Proteomes" id="UP000215224">
    <property type="component" value="Chromosome"/>
</dbReference>